<accession>A0A4Y9VRU9</accession>
<comment type="caution">
    <text evidence="1">The sequence shown here is derived from an EMBL/GenBank/DDBJ whole genome shotgun (WGS) entry which is preliminary data.</text>
</comment>
<reference evidence="1 2" key="1">
    <citation type="submission" date="2018-02" db="EMBL/GenBank/DDBJ databases">
        <title>A novel lanthanide dependent methylotroph, Methylotenera sp. La3113.</title>
        <authorList>
            <person name="Lv H."/>
            <person name="Tani A."/>
        </authorList>
    </citation>
    <scope>NUCLEOTIDE SEQUENCE [LARGE SCALE GENOMIC DNA]</scope>
    <source>
        <strain evidence="1 2">La3113</strain>
    </source>
</reference>
<proteinExistence type="predicted"/>
<keyword evidence="2" id="KW-1185">Reference proteome</keyword>
<gene>
    <name evidence="1" type="ORF">C3Y98_05165</name>
</gene>
<protein>
    <submittedName>
        <fullName evidence="1">Uncharacterized protein</fullName>
    </submittedName>
</protein>
<organism evidence="1 2">
    <name type="scientific">Methylotenera oryzisoli</name>
    <dbReference type="NCBI Taxonomy" id="2080758"/>
    <lineage>
        <taxon>Bacteria</taxon>
        <taxon>Pseudomonadati</taxon>
        <taxon>Pseudomonadota</taxon>
        <taxon>Betaproteobacteria</taxon>
        <taxon>Nitrosomonadales</taxon>
        <taxon>Methylophilaceae</taxon>
        <taxon>Methylotenera</taxon>
    </lineage>
</organism>
<evidence type="ECO:0000313" key="2">
    <source>
        <dbReference type="Proteomes" id="UP000297706"/>
    </source>
</evidence>
<dbReference type="AlphaFoldDB" id="A0A4Y9VRU9"/>
<dbReference type="RefSeq" id="WP_135277034.1">
    <property type="nucleotide sequence ID" value="NZ_PQVH01000008.1"/>
</dbReference>
<sequence length="63" mass="7029">MSKSILDNFKHHAVINASRLTDTQVAQIRAQGLIIKYRPDNLVLNQAQSAMYRQQACTSAEVA</sequence>
<dbReference type="EMBL" id="PQVH01000008">
    <property type="protein sequence ID" value="TFW71488.1"/>
    <property type="molecule type" value="Genomic_DNA"/>
</dbReference>
<dbReference type="Proteomes" id="UP000297706">
    <property type="component" value="Unassembled WGS sequence"/>
</dbReference>
<evidence type="ECO:0000313" key="1">
    <source>
        <dbReference type="EMBL" id="TFW71488.1"/>
    </source>
</evidence>
<name>A0A4Y9VRU9_9PROT</name>